<keyword evidence="2" id="KW-0371">Homeobox</keyword>
<gene>
    <name evidence="2" type="ORF">ZEAMMB73_Zm00001d007670</name>
</gene>
<dbReference type="Pfam" id="PF24426">
    <property type="entry name" value="HTH_NDX"/>
    <property type="match status" value="1"/>
</dbReference>
<proteinExistence type="predicted"/>
<dbReference type="InterPro" id="IPR056560">
    <property type="entry name" value="HTH_NDX"/>
</dbReference>
<dbReference type="EMBL" id="CM007648">
    <property type="protein sequence ID" value="ONM27312.1"/>
    <property type="molecule type" value="Genomic_DNA"/>
</dbReference>
<dbReference type="GO" id="GO:0003677">
    <property type="term" value="F:DNA binding"/>
    <property type="evidence" value="ECO:0007669"/>
    <property type="project" value="UniProtKB-KW"/>
</dbReference>
<name>A0A1D6F7W2_MAIZE</name>
<accession>A0A1D6F7W2</accession>
<feature type="domain" description="Nodulin homeobox homeobox-like" evidence="1">
    <location>
        <begin position="1"/>
        <end position="22"/>
    </location>
</feature>
<protein>
    <submittedName>
        <fullName evidence="2">Nodulin homeobox</fullName>
    </submittedName>
</protein>
<evidence type="ECO:0000313" key="2">
    <source>
        <dbReference type="EMBL" id="ONM27312.1"/>
    </source>
</evidence>
<dbReference type="AlphaFoldDB" id="A0A1D6F7W2"/>
<keyword evidence="2" id="KW-0238">DNA-binding</keyword>
<reference evidence="2" key="1">
    <citation type="submission" date="2015-12" db="EMBL/GenBank/DDBJ databases">
        <title>Update maize B73 reference genome by single molecule sequencing technologies.</title>
        <authorList>
            <consortium name="Maize Genome Sequencing Project"/>
            <person name="Ware D."/>
        </authorList>
    </citation>
    <scope>NUCLEOTIDE SEQUENCE [LARGE SCALE GENOMIC DNA]</scope>
    <source>
        <tissue evidence="2">Seedling</tissue>
    </source>
</reference>
<organism evidence="2">
    <name type="scientific">Zea mays</name>
    <name type="common">Maize</name>
    <dbReference type="NCBI Taxonomy" id="4577"/>
    <lineage>
        <taxon>Eukaryota</taxon>
        <taxon>Viridiplantae</taxon>
        <taxon>Streptophyta</taxon>
        <taxon>Embryophyta</taxon>
        <taxon>Tracheophyta</taxon>
        <taxon>Spermatophyta</taxon>
        <taxon>Magnoliopsida</taxon>
        <taxon>Liliopsida</taxon>
        <taxon>Poales</taxon>
        <taxon>Poaceae</taxon>
        <taxon>PACMAD clade</taxon>
        <taxon>Panicoideae</taxon>
        <taxon>Andropogonodae</taxon>
        <taxon>Andropogoneae</taxon>
        <taxon>Tripsacinae</taxon>
        <taxon>Zea</taxon>
    </lineage>
</organism>
<evidence type="ECO:0000259" key="1">
    <source>
        <dbReference type="Pfam" id="PF24426"/>
    </source>
</evidence>
<sequence length="24" mass="2900">MNNEKIDELEKALVDEPEMHKNWS</sequence>